<dbReference type="EMBL" id="RHFK02000015">
    <property type="protein sequence ID" value="TWW64505.1"/>
    <property type="molecule type" value="Genomic_DNA"/>
</dbReference>
<feature type="compositionally biased region" description="Polar residues" evidence="9">
    <location>
        <begin position="90"/>
        <end position="102"/>
    </location>
</feature>
<dbReference type="PANTHER" id="PTHR15352">
    <property type="entry name" value="LYMPHOID-RESTRICTED MEMBRANE PROTEIN, JAW1"/>
    <property type="match status" value="1"/>
</dbReference>
<evidence type="ECO:0000256" key="8">
    <source>
        <dbReference type="SAM" id="Coils"/>
    </source>
</evidence>
<evidence type="ECO:0000256" key="3">
    <source>
        <dbReference type="ARBA" id="ARBA00022490"/>
    </source>
</evidence>
<proteinExistence type="predicted"/>
<evidence type="ECO:0000313" key="12">
    <source>
        <dbReference type="EMBL" id="TWW64505.1"/>
    </source>
</evidence>
<feature type="compositionally biased region" description="Low complexity" evidence="9">
    <location>
        <begin position="925"/>
        <end position="946"/>
    </location>
</feature>
<feature type="compositionally biased region" description="Polar residues" evidence="9">
    <location>
        <begin position="1020"/>
        <end position="1031"/>
    </location>
</feature>
<feature type="compositionally biased region" description="Basic and acidic residues" evidence="9">
    <location>
        <begin position="851"/>
        <end position="862"/>
    </location>
</feature>
<evidence type="ECO:0000256" key="5">
    <source>
        <dbReference type="ARBA" id="ARBA00022989"/>
    </source>
</evidence>
<evidence type="ECO:0000256" key="2">
    <source>
        <dbReference type="ARBA" id="ARBA00004496"/>
    </source>
</evidence>
<feature type="region of interest" description="Disordered" evidence="9">
    <location>
        <begin position="316"/>
        <end position="345"/>
    </location>
</feature>
<protein>
    <submittedName>
        <fullName evidence="12">Lymphoid-restricted membrane protein</fullName>
    </submittedName>
</protein>
<evidence type="ECO:0000256" key="9">
    <source>
        <dbReference type="SAM" id="MobiDB-lite"/>
    </source>
</evidence>
<evidence type="ECO:0000256" key="4">
    <source>
        <dbReference type="ARBA" id="ARBA00022692"/>
    </source>
</evidence>
<feature type="region of interest" description="Disordered" evidence="9">
    <location>
        <begin position="90"/>
        <end position="109"/>
    </location>
</feature>
<sequence>MDECTPQPSRRHNPVDSICRKLQTIQWRGERAPNSPFQIPKFSSSSYDSPQCGLRHNVEAILKKGGRCRGEGEGGREEAVRGVGTQSSAATHKTHLSTSIPRCTNPPTPANVTYTIMSTLGERRGADGSDGKQAKMWQRYCSTPTARSKDSPSFTFPRGQQPGQQPGQRQSETPTRSPPLSRTFTPQHGAFGLNFCSAEQGNATECELPYPALVVKRLSLGDGVTSESRRENMAEISLICEENLLDTIFFACDTQRRGRVYVSHIVDYLRHTTSRSSEDSGLEELCNMLDPEHKDVSIDLDTYHAVMREWIDDCRNNGEEEPSDVTQESVKLKESVSGESGSDPSAHADIGSFDVIQICVLAKRSVLLNMTSGSLEAFGGDVSRAEFETSELVYCVADLQMSNQKLQEEVKKMKQVLESMEDSHQKLAEENEELRNKAKVSQQLVQKEKMLKEEVEEMKATLSCTQEGRARASAHSKHVERENQSLIAKIASLQEENFKVTMEMEGLQQRITELCDINADLQLQIHSFDAVISEKGAAIQEKSRQINELEAAVEEYSSITELLRADKSKLENQMQMLQPNLAGAGLSLSLAYRLNQSASGSLQTELALAQSPLEVPHGVDHQSANVSFASPLDETLDKEVLLMLQGPSPEHMAREFRRLLDEMKRDFAEESAAVLSAVRDLPPQGDAGAHLQQVQAELDARRSDWALNLDQLAQYTDSLEKELIKMAGNMRRSRTEILYLSVRELALVTLGNRMGHCMGLRTGVQEQENQKRQLCEELEQLKAPQDSREASCQTPASEEEVGDTRSQEDSRPHASPPGEDLDWDEEFALQDFLKRELVERNCKEPGGNQDASRETADKLPERGEEEDGEEKWMVVETAGEGEVRDTSTPLSARPEEAQPGLPGGEDSVFLNKVEPEENPEAVQEVTTVPSKTPSTSDITRSEASPPEASPPETSPPDSGGHSLSDVSDHAQNSAPADSPPATAEMLLPESSSPGSGETVTHGESAQLEQKEDEATLKSGAMNSSKSLTQDQLVDRSAEDSACLLPVLAEEEEESVHDSAVDVPTGPGSVEETEQSGGTGAPALSNSSSSQPQPSVTQASMTSDPSQSEDSTAKPDSLPPSGKNKRELEQSHDMHAVEENKVQENQRESAAAAGKEPETSGTADNGDSLKDKNRHVVPLSANDREIEAEFQRLALGFKCDMFTLEKRLRLEERSRDLAEENVRREVFSCQGLLQARRLEALIPLCEDDNQSMEIIQRLQKNLDILIQAMTRVSSRSEMLGAIHQESRIGKAVEVMIQHVENLRRVYTKEHAELLELRETLMQNERSFGSHTERDEFRNKKQPASQYYKSSSRRVSIATIPRSGGNMHFDMSKAQECPDGEMERLTRRSPWYVFVTWTSRSRFILKGQVNAAGKNSARPPLKRFVSSAAWVDTEEPSVVMKGTACDSTDGQSEDEPKENPVAETRRSSLSELGSKLTSLILPLKMLVPNLNPPSPAYCSTTFCQQS</sequence>
<keyword evidence="5" id="KW-1133">Transmembrane helix</keyword>
<dbReference type="InterPro" id="IPR028168">
    <property type="entry name" value="KASH5_CC"/>
</dbReference>
<keyword evidence="7" id="KW-0472">Membrane</keyword>
<dbReference type="Pfam" id="PF05781">
    <property type="entry name" value="MRVI1"/>
    <property type="match status" value="1"/>
</dbReference>
<feature type="compositionally biased region" description="Basic and acidic residues" evidence="9">
    <location>
        <begin position="1455"/>
        <end position="1466"/>
    </location>
</feature>
<feature type="domain" description="KASH5-like coiled-coil" evidence="11">
    <location>
        <begin position="388"/>
        <end position="577"/>
    </location>
</feature>
<evidence type="ECO:0000259" key="11">
    <source>
        <dbReference type="Pfam" id="PF14662"/>
    </source>
</evidence>
<comment type="caution">
    <text evidence="12">The sequence shown here is derived from an EMBL/GenBank/DDBJ whole genome shotgun (WGS) entry which is preliminary data.</text>
</comment>
<evidence type="ECO:0000256" key="6">
    <source>
        <dbReference type="ARBA" id="ARBA00023054"/>
    </source>
</evidence>
<name>A0A5C6NBK2_9TELE</name>
<keyword evidence="3" id="KW-0963">Cytoplasm</keyword>
<evidence type="ECO:0000256" key="1">
    <source>
        <dbReference type="ARBA" id="ARBA00004167"/>
    </source>
</evidence>
<feature type="compositionally biased region" description="Basic and acidic residues" evidence="9">
    <location>
        <begin position="1123"/>
        <end position="1146"/>
    </location>
</feature>
<dbReference type="Proteomes" id="UP000324091">
    <property type="component" value="Chromosome 22"/>
</dbReference>
<keyword evidence="13" id="KW-1185">Reference proteome</keyword>
<dbReference type="Pfam" id="PF14658">
    <property type="entry name" value="EF-hand_9"/>
    <property type="match status" value="1"/>
</dbReference>
<gene>
    <name evidence="12" type="ORF">D4764_22G0001520</name>
</gene>
<feature type="region of interest" description="Disordered" evidence="9">
    <location>
        <begin position="840"/>
        <end position="1172"/>
    </location>
</feature>
<dbReference type="PANTHER" id="PTHR15352:SF3">
    <property type="entry name" value="INOSITOL 1,4,5-TRIPHOSPHATE RECEPTOR ASSOCIATED 2"/>
    <property type="match status" value="1"/>
</dbReference>
<dbReference type="Pfam" id="PF14662">
    <property type="entry name" value="KASH_CCD"/>
    <property type="match status" value="1"/>
</dbReference>
<feature type="region of interest" description="Disordered" evidence="9">
    <location>
        <begin position="780"/>
        <end position="823"/>
    </location>
</feature>
<reference evidence="12 13" key="1">
    <citation type="submission" date="2019-04" db="EMBL/GenBank/DDBJ databases">
        <title>Chromosome genome assembly for Takifugu flavidus.</title>
        <authorList>
            <person name="Xiao S."/>
        </authorList>
    </citation>
    <scope>NUCLEOTIDE SEQUENCE [LARGE SCALE GENOMIC DNA]</scope>
    <source>
        <strain evidence="12">HTHZ2018</strain>
        <tissue evidence="12">Muscle</tissue>
    </source>
</reference>
<evidence type="ECO:0000259" key="10">
    <source>
        <dbReference type="Pfam" id="PF14658"/>
    </source>
</evidence>
<feature type="compositionally biased region" description="Polar residues" evidence="9">
    <location>
        <begin position="142"/>
        <end position="154"/>
    </location>
</feature>
<keyword evidence="6 8" id="KW-0175">Coiled coil</keyword>
<evidence type="ECO:0000313" key="13">
    <source>
        <dbReference type="Proteomes" id="UP000324091"/>
    </source>
</evidence>
<evidence type="ECO:0000256" key="7">
    <source>
        <dbReference type="ARBA" id="ARBA00023136"/>
    </source>
</evidence>
<feature type="compositionally biased region" description="Polar residues" evidence="9">
    <location>
        <begin position="1100"/>
        <end position="1109"/>
    </location>
</feature>
<organism evidence="12 13">
    <name type="scientific">Takifugu flavidus</name>
    <name type="common">sansaifugu</name>
    <dbReference type="NCBI Taxonomy" id="433684"/>
    <lineage>
        <taxon>Eukaryota</taxon>
        <taxon>Metazoa</taxon>
        <taxon>Chordata</taxon>
        <taxon>Craniata</taxon>
        <taxon>Vertebrata</taxon>
        <taxon>Euteleostomi</taxon>
        <taxon>Actinopterygii</taxon>
        <taxon>Neopterygii</taxon>
        <taxon>Teleostei</taxon>
        <taxon>Neoteleostei</taxon>
        <taxon>Acanthomorphata</taxon>
        <taxon>Eupercaria</taxon>
        <taxon>Tetraodontiformes</taxon>
        <taxon>Tetradontoidea</taxon>
        <taxon>Tetraodontidae</taxon>
        <taxon>Takifugu</taxon>
    </lineage>
</organism>
<keyword evidence="4" id="KW-0812">Transmembrane</keyword>
<feature type="compositionally biased region" description="Polar residues" evidence="9">
    <location>
        <begin position="989"/>
        <end position="1007"/>
    </location>
</feature>
<dbReference type="InterPro" id="IPR008677">
    <property type="entry name" value="MRVI1"/>
</dbReference>
<feature type="region of interest" description="Disordered" evidence="9">
    <location>
        <begin position="1439"/>
        <end position="1466"/>
    </location>
</feature>
<feature type="compositionally biased region" description="Polar residues" evidence="9">
    <location>
        <begin position="171"/>
        <end position="184"/>
    </location>
</feature>
<feature type="compositionally biased region" description="Low complexity" evidence="9">
    <location>
        <begin position="1080"/>
        <end position="1099"/>
    </location>
</feature>
<feature type="domain" description="Protein KASH5 EF-hand-like" evidence="10">
    <location>
        <begin position="247"/>
        <end position="311"/>
    </location>
</feature>
<dbReference type="InterPro" id="IPR039508">
    <property type="entry name" value="KASH5_EF-hand-like_dom"/>
</dbReference>
<accession>A0A5C6NBK2</accession>
<feature type="coiled-coil region" evidence="8">
    <location>
        <begin position="396"/>
        <end position="566"/>
    </location>
</feature>
<feature type="region of interest" description="Disordered" evidence="9">
    <location>
        <begin position="142"/>
        <end position="184"/>
    </location>
</feature>
<feature type="compositionally biased region" description="Basic and acidic residues" evidence="9">
    <location>
        <begin position="802"/>
        <end position="812"/>
    </location>
</feature>
<comment type="subcellular location">
    <subcellularLocation>
        <location evidence="2">Cytoplasm</location>
    </subcellularLocation>
    <subcellularLocation>
        <location evidence="1">Membrane</location>
        <topology evidence="1">Single-pass membrane protein</topology>
    </subcellularLocation>
</comment>
<dbReference type="GO" id="GO:0005789">
    <property type="term" value="C:endoplasmic reticulum membrane"/>
    <property type="evidence" value="ECO:0007669"/>
    <property type="project" value="TreeGrafter"/>
</dbReference>
<feature type="compositionally biased region" description="Low complexity" evidence="9">
    <location>
        <begin position="157"/>
        <end position="170"/>
    </location>
</feature>